<sequence length="89" mass="10555">MQDKFENINYEYIQASDIKIISDKSLVDKVQNTYKFFKLCEIYLNNVKDDYGKKKIASLRLAFVQHQLELLLKECFARGINHNLSFCEQ</sequence>
<dbReference type="RefSeq" id="WP_110461249.1">
    <property type="nucleotide sequence ID" value="NZ_QKMR01000005.1"/>
</dbReference>
<dbReference type="AlphaFoldDB" id="A0A318XR68"/>
<dbReference type="EMBL" id="QKMR01000005">
    <property type="protein sequence ID" value="PYG88829.1"/>
    <property type="molecule type" value="Genomic_DNA"/>
</dbReference>
<reference evidence="1 2" key="1">
    <citation type="submission" date="2018-06" db="EMBL/GenBank/DDBJ databases">
        <title>Genomic Encyclopedia of Type Strains, Phase I: the one thousand microbial genomes (KMG-I) project.</title>
        <authorList>
            <person name="Kyrpides N."/>
        </authorList>
    </citation>
    <scope>NUCLEOTIDE SEQUENCE [LARGE SCALE GENOMIC DNA]</scope>
    <source>
        <strain evidence="1 2">DSM 19573</strain>
    </source>
</reference>
<evidence type="ECO:0000313" key="1">
    <source>
        <dbReference type="EMBL" id="PYG88829.1"/>
    </source>
</evidence>
<organism evidence="1 2">
    <name type="scientific">Ruminiclostridium sufflavum DSM 19573</name>
    <dbReference type="NCBI Taxonomy" id="1121337"/>
    <lineage>
        <taxon>Bacteria</taxon>
        <taxon>Bacillati</taxon>
        <taxon>Bacillota</taxon>
        <taxon>Clostridia</taxon>
        <taxon>Eubacteriales</taxon>
        <taxon>Oscillospiraceae</taxon>
        <taxon>Ruminiclostridium</taxon>
    </lineage>
</organism>
<evidence type="ECO:0000313" key="2">
    <source>
        <dbReference type="Proteomes" id="UP000248132"/>
    </source>
</evidence>
<proteinExistence type="predicted"/>
<dbReference type="Proteomes" id="UP000248132">
    <property type="component" value="Unassembled WGS sequence"/>
</dbReference>
<comment type="caution">
    <text evidence="1">The sequence shown here is derived from an EMBL/GenBank/DDBJ whole genome shotgun (WGS) entry which is preliminary data.</text>
</comment>
<dbReference type="OrthoDB" id="1739833at2"/>
<protein>
    <submittedName>
        <fullName evidence="1">Uncharacterized protein</fullName>
    </submittedName>
</protein>
<name>A0A318XR68_9FIRM</name>
<gene>
    <name evidence="1" type="ORF">LY28_01190</name>
</gene>
<accession>A0A318XR68</accession>
<keyword evidence="2" id="KW-1185">Reference proteome</keyword>